<dbReference type="InterPro" id="IPR043519">
    <property type="entry name" value="NT_sf"/>
</dbReference>
<evidence type="ECO:0008006" key="3">
    <source>
        <dbReference type="Google" id="ProtNLM"/>
    </source>
</evidence>
<dbReference type="EMBL" id="BAAAQX010000087">
    <property type="protein sequence ID" value="GAA2220378.1"/>
    <property type="molecule type" value="Genomic_DNA"/>
</dbReference>
<reference evidence="2" key="1">
    <citation type="journal article" date="2019" name="Int. J. Syst. Evol. Microbiol.">
        <title>The Global Catalogue of Microorganisms (GCM) 10K type strain sequencing project: providing services to taxonomists for standard genome sequencing and annotation.</title>
        <authorList>
            <consortium name="The Broad Institute Genomics Platform"/>
            <consortium name="The Broad Institute Genome Sequencing Center for Infectious Disease"/>
            <person name="Wu L."/>
            <person name="Ma J."/>
        </authorList>
    </citation>
    <scope>NUCLEOTIDE SEQUENCE [LARGE SCALE GENOMIC DNA]</scope>
    <source>
        <strain evidence="2">JCM 16114</strain>
    </source>
</reference>
<evidence type="ECO:0000313" key="1">
    <source>
        <dbReference type="EMBL" id="GAA2220378.1"/>
    </source>
</evidence>
<dbReference type="RefSeq" id="WP_344496641.1">
    <property type="nucleotide sequence ID" value="NZ_BAAAQX010000087.1"/>
</dbReference>
<protein>
    <recommendedName>
        <fullName evidence="3">Polymerase nucleotidyl transferase domain-containing protein</fullName>
    </recommendedName>
</protein>
<gene>
    <name evidence="1" type="ORF">GCM10009850_122330</name>
</gene>
<name>A0ABP5Q2X7_9ACTN</name>
<evidence type="ECO:0000313" key="2">
    <source>
        <dbReference type="Proteomes" id="UP001499843"/>
    </source>
</evidence>
<accession>A0ABP5Q2X7</accession>
<sequence>MTQGKTTIAGLPAAHAIARQLAGTAGAPAAFLAGSLVEGFGNATSDIDVYLVGPGLRRAREQYAAGHRRIDVHQLSPSDLDAALDRVAAATLPGDGSAPVFPEGDLMLLTRLRSGEVVSGDDLVRPRLQRLGELWARLRRLVVFKWLTAAHAELEDFHGLYDDGDVDAATLTARSALQAAGKAVAASRDELHLGQKWVWRQLARSAPAGFPVAEFGRMTRADPTGANPGRADPAGTGPAGAGAGAGVCGSARGFAEVTSFVQDCLAAACTLGWQGVGQDTWPYRPPGTANGCSRVPGYYPRAFDDAVVLTRPAARRIRLRPDVALVWAMCDGADENTVAARIEPLRDRCVVYRDLGDDRRRQIIAKLAGAGLLTIG</sequence>
<organism evidence="1 2">
    <name type="scientific">Nonomuraea monospora</name>
    <dbReference type="NCBI Taxonomy" id="568818"/>
    <lineage>
        <taxon>Bacteria</taxon>
        <taxon>Bacillati</taxon>
        <taxon>Actinomycetota</taxon>
        <taxon>Actinomycetes</taxon>
        <taxon>Streptosporangiales</taxon>
        <taxon>Streptosporangiaceae</taxon>
        <taxon>Nonomuraea</taxon>
    </lineage>
</organism>
<dbReference type="SUPFAM" id="SSF81301">
    <property type="entry name" value="Nucleotidyltransferase"/>
    <property type="match status" value="1"/>
</dbReference>
<proteinExistence type="predicted"/>
<dbReference type="Proteomes" id="UP001499843">
    <property type="component" value="Unassembled WGS sequence"/>
</dbReference>
<keyword evidence="2" id="KW-1185">Reference proteome</keyword>
<comment type="caution">
    <text evidence="1">The sequence shown here is derived from an EMBL/GenBank/DDBJ whole genome shotgun (WGS) entry which is preliminary data.</text>
</comment>